<dbReference type="Pfam" id="PF13413">
    <property type="entry name" value="HTH_25"/>
    <property type="match status" value="1"/>
</dbReference>
<organism evidence="4 5">
    <name type="scientific">Eikenella longinqua</name>
    <dbReference type="NCBI Taxonomy" id="1795827"/>
    <lineage>
        <taxon>Bacteria</taxon>
        <taxon>Pseudomonadati</taxon>
        <taxon>Pseudomonadota</taxon>
        <taxon>Betaproteobacteria</taxon>
        <taxon>Neisseriales</taxon>
        <taxon>Neisseriaceae</taxon>
        <taxon>Eikenella</taxon>
    </lineage>
</organism>
<dbReference type="Proteomes" id="UP000077885">
    <property type="component" value="Unassembled WGS sequence"/>
</dbReference>
<evidence type="ECO:0000256" key="1">
    <source>
        <dbReference type="SAM" id="MobiDB-lite"/>
    </source>
</evidence>
<dbReference type="AlphaFoldDB" id="A0A1A9RZI4"/>
<protein>
    <recommendedName>
        <fullName evidence="3">Cytoskeleton protein RodZ-like C-terminal domain-containing protein</fullName>
    </recommendedName>
</protein>
<dbReference type="InterPro" id="IPR010982">
    <property type="entry name" value="Lambda_DNA-bd_dom_sf"/>
</dbReference>
<dbReference type="Pfam" id="PF13464">
    <property type="entry name" value="RodZ_C"/>
    <property type="match status" value="1"/>
</dbReference>
<feature type="region of interest" description="Disordered" evidence="1">
    <location>
        <begin position="146"/>
        <end position="165"/>
    </location>
</feature>
<dbReference type="PANTHER" id="PTHR34475">
    <property type="match status" value="1"/>
</dbReference>
<dbReference type="Gene3D" id="1.10.260.40">
    <property type="entry name" value="lambda repressor-like DNA-binding domains"/>
    <property type="match status" value="1"/>
</dbReference>
<dbReference type="InterPro" id="IPR050400">
    <property type="entry name" value="Bact_Cytoskel_RodZ"/>
</dbReference>
<dbReference type="GO" id="GO:0003677">
    <property type="term" value="F:DNA binding"/>
    <property type="evidence" value="ECO:0007669"/>
    <property type="project" value="InterPro"/>
</dbReference>
<evidence type="ECO:0000256" key="2">
    <source>
        <dbReference type="SAM" id="Phobius"/>
    </source>
</evidence>
<proteinExistence type="predicted"/>
<dbReference type="OrthoDB" id="8561330at2"/>
<dbReference type="RefSeq" id="WP_067590967.1">
    <property type="nucleotide sequence ID" value="NZ_LXSL01000013.1"/>
</dbReference>
<evidence type="ECO:0000313" key="4">
    <source>
        <dbReference type="EMBL" id="OAM30014.1"/>
    </source>
</evidence>
<feature type="domain" description="Cytoskeleton protein RodZ-like C-terminal" evidence="3">
    <location>
        <begin position="217"/>
        <end position="288"/>
    </location>
</feature>
<keyword evidence="5" id="KW-1185">Reference proteome</keyword>
<keyword evidence="2" id="KW-0472">Membrane</keyword>
<feature type="transmembrane region" description="Helical" evidence="2">
    <location>
        <begin position="120"/>
        <end position="137"/>
    </location>
</feature>
<evidence type="ECO:0000259" key="3">
    <source>
        <dbReference type="Pfam" id="PF13464"/>
    </source>
</evidence>
<keyword evidence="2" id="KW-0812">Transmembrane</keyword>
<sequence>MTEISNPQLAAAEELGRLLRHNREQQQLSIGDVSEHLKLPARQVEALENADFDKLPEPVFVRGFLRSYGRYLNLDEEVLNNYLEQLVRADPALRPAAKADAGEVKMTYHNARLRKPFPRWVFGVAAAVAIVGAVYLWQGKSKTEHERQNAQTSIPENQVLPPNLNGSSVQVLPLQDASAPSASAPAISGSQPLPAENASAASAPAAGIQSAAGELVIKLRFRSFLTVTDKDGQMLVSKIVPAGSEHRFSGNGPYRVRIGFAKNSLASYSGRDINVADHMVDRKTAAFTAGAPDAAAQ</sequence>
<comment type="caution">
    <text evidence="4">The sequence shown here is derived from an EMBL/GenBank/DDBJ whole genome shotgun (WGS) entry which is preliminary data.</text>
</comment>
<gene>
    <name evidence="4" type="ORF">A7P95_03050</name>
</gene>
<reference evidence="5" key="1">
    <citation type="submission" date="2016-05" db="EMBL/GenBank/DDBJ databases">
        <title>Draft genome of Corynebacterium afermentans subsp. afermentans LCDC 88199T.</title>
        <authorList>
            <person name="Bernier A.-M."/>
            <person name="Bernard K."/>
        </authorList>
    </citation>
    <scope>NUCLEOTIDE SEQUENCE [LARGE SCALE GENOMIC DNA]</scope>
    <source>
        <strain evidence="5">NML02-A-017</strain>
    </source>
</reference>
<accession>A0A1A9RZI4</accession>
<dbReference type="InterPro" id="IPR025194">
    <property type="entry name" value="RodZ-like_C"/>
</dbReference>
<dbReference type="PANTHER" id="PTHR34475:SF1">
    <property type="entry name" value="CYTOSKELETON PROTEIN RODZ"/>
    <property type="match status" value="1"/>
</dbReference>
<evidence type="ECO:0000313" key="5">
    <source>
        <dbReference type="Proteomes" id="UP000077885"/>
    </source>
</evidence>
<keyword evidence="2" id="KW-1133">Transmembrane helix</keyword>
<dbReference type="STRING" id="1795827.A7P95_03050"/>
<dbReference type="EMBL" id="LXSL01000013">
    <property type="protein sequence ID" value="OAM30014.1"/>
    <property type="molecule type" value="Genomic_DNA"/>
</dbReference>
<name>A0A1A9RZI4_9NEIS</name>